<dbReference type="PANTHER" id="PTHR31751">
    <property type="entry name" value="SI:CH211-108C17.2-RELATED-RELATED"/>
    <property type="match status" value="1"/>
</dbReference>
<dbReference type="AlphaFoldDB" id="A0A6G0TX13"/>
<comment type="caution">
    <text evidence="1">The sequence shown here is derived from an EMBL/GenBank/DDBJ whole genome shotgun (WGS) entry which is preliminary data.</text>
</comment>
<accession>A0A6G0TX13</accession>
<name>A0A6G0TX13_APHGL</name>
<dbReference type="Proteomes" id="UP000475862">
    <property type="component" value="Unassembled WGS sequence"/>
</dbReference>
<dbReference type="OrthoDB" id="6609851at2759"/>
<sequence>MVKDDLERAAREMLQKLIIEYDCKIQLFLSNRHKGIQYFFRIQHPEINHDKSKNKFLSILYHIANIHEWVDEMQCEHEKLTDEQVKNKLWIHTETSSYDAIKKILIAKDFIKDLRQAKYFVHIGKLESYHNLRLKFMPKRIHLKFNGEKVVFSKPLRRFTIKNSYDKTQNNWKHGIMTKIIEEANKEILPQQFDVQKECNTNIPKNIYPTFRPPYEELKSKSMFFFFVSVYSITSRNNASISNFGGGFQWKSEYPWCIKCKNSFFTKSVENAKICKLI</sequence>
<gene>
    <name evidence="1" type="ORF">AGLY_003933</name>
</gene>
<feature type="non-terminal residue" evidence="1">
    <location>
        <position position="278"/>
    </location>
</feature>
<proteinExistence type="predicted"/>
<dbReference type="PANTHER" id="PTHR31751:SF42">
    <property type="entry name" value="PROTEIN CBG10204"/>
    <property type="match status" value="1"/>
</dbReference>
<evidence type="ECO:0000313" key="2">
    <source>
        <dbReference type="Proteomes" id="UP000475862"/>
    </source>
</evidence>
<organism evidence="1 2">
    <name type="scientific">Aphis glycines</name>
    <name type="common">Soybean aphid</name>
    <dbReference type="NCBI Taxonomy" id="307491"/>
    <lineage>
        <taxon>Eukaryota</taxon>
        <taxon>Metazoa</taxon>
        <taxon>Ecdysozoa</taxon>
        <taxon>Arthropoda</taxon>
        <taxon>Hexapoda</taxon>
        <taxon>Insecta</taxon>
        <taxon>Pterygota</taxon>
        <taxon>Neoptera</taxon>
        <taxon>Paraneoptera</taxon>
        <taxon>Hemiptera</taxon>
        <taxon>Sternorrhyncha</taxon>
        <taxon>Aphidomorpha</taxon>
        <taxon>Aphidoidea</taxon>
        <taxon>Aphididae</taxon>
        <taxon>Aphidini</taxon>
        <taxon>Aphis</taxon>
        <taxon>Aphis</taxon>
    </lineage>
</organism>
<evidence type="ECO:0000313" key="1">
    <source>
        <dbReference type="EMBL" id="KAE9540688.1"/>
    </source>
</evidence>
<protein>
    <submittedName>
        <fullName evidence="1">Uncharacterized protein</fullName>
    </submittedName>
</protein>
<keyword evidence="2" id="KW-1185">Reference proteome</keyword>
<reference evidence="1 2" key="1">
    <citation type="submission" date="2019-08" db="EMBL/GenBank/DDBJ databases">
        <title>The genome of the soybean aphid Biotype 1, its phylome, world population structure and adaptation to the North American continent.</title>
        <authorList>
            <person name="Giordano R."/>
            <person name="Donthu R.K."/>
            <person name="Hernandez A.G."/>
            <person name="Wright C.L."/>
            <person name="Zimin A.V."/>
        </authorList>
    </citation>
    <scope>NUCLEOTIDE SEQUENCE [LARGE SCALE GENOMIC DNA]</scope>
    <source>
        <tissue evidence="1">Whole aphids</tissue>
    </source>
</reference>
<dbReference type="EMBL" id="VYZN01000013">
    <property type="protein sequence ID" value="KAE9540688.1"/>
    <property type="molecule type" value="Genomic_DNA"/>
</dbReference>